<dbReference type="PROSITE" id="PS00086">
    <property type="entry name" value="CYTOCHROME_P450"/>
    <property type="match status" value="1"/>
</dbReference>
<feature type="binding site" description="axial binding residue" evidence="9">
    <location>
        <position position="510"/>
    </location>
    <ligand>
        <name>heme</name>
        <dbReference type="ChEBI" id="CHEBI:30413"/>
    </ligand>
    <ligandPart>
        <name>Fe</name>
        <dbReference type="ChEBI" id="CHEBI:18248"/>
    </ligandPart>
</feature>
<name>A0AAJ8MH54_9TREE</name>
<dbReference type="EMBL" id="CP144534">
    <property type="protein sequence ID" value="WWC61594.1"/>
    <property type="molecule type" value="Genomic_DNA"/>
</dbReference>
<comment type="similarity">
    <text evidence="3 10">Belongs to the cytochrome P450 family.</text>
</comment>
<feature type="region of interest" description="Disordered" evidence="11">
    <location>
        <begin position="471"/>
        <end position="491"/>
    </location>
</feature>
<feature type="transmembrane region" description="Helical" evidence="12">
    <location>
        <begin position="24"/>
        <end position="46"/>
    </location>
</feature>
<dbReference type="Gene3D" id="1.10.630.10">
    <property type="entry name" value="Cytochrome P450"/>
    <property type="match status" value="1"/>
</dbReference>
<dbReference type="PRINTS" id="PR00463">
    <property type="entry name" value="EP450I"/>
</dbReference>
<dbReference type="GeneID" id="28968543"/>
<evidence type="ECO:0000256" key="7">
    <source>
        <dbReference type="ARBA" id="ARBA00023004"/>
    </source>
</evidence>
<dbReference type="GO" id="GO:0020037">
    <property type="term" value="F:heme binding"/>
    <property type="evidence" value="ECO:0007669"/>
    <property type="project" value="InterPro"/>
</dbReference>
<dbReference type="PRINTS" id="PR00385">
    <property type="entry name" value="P450"/>
</dbReference>
<keyword evidence="12" id="KW-0472">Membrane</keyword>
<gene>
    <name evidence="13" type="ORF">I303_104178</name>
</gene>
<dbReference type="RefSeq" id="XP_065824991.1">
    <property type="nucleotide sequence ID" value="XM_065968919.1"/>
</dbReference>
<dbReference type="PANTHER" id="PTHR24305">
    <property type="entry name" value="CYTOCHROME P450"/>
    <property type="match status" value="1"/>
</dbReference>
<dbReference type="AlphaFoldDB" id="A0AAJ8MH54"/>
<dbReference type="InterPro" id="IPR050121">
    <property type="entry name" value="Cytochrome_P450_monoxygenase"/>
</dbReference>
<reference evidence="13" key="1">
    <citation type="submission" date="2013-07" db="EMBL/GenBank/DDBJ databases">
        <authorList>
            <consortium name="The Broad Institute Genome Sequencing Platform"/>
            <person name="Cuomo C."/>
            <person name="Litvintseva A."/>
            <person name="Chen Y."/>
            <person name="Heitman J."/>
            <person name="Sun S."/>
            <person name="Springer D."/>
            <person name="Dromer F."/>
            <person name="Young S.K."/>
            <person name="Zeng Q."/>
            <person name="Gargeya S."/>
            <person name="Fitzgerald M."/>
            <person name="Abouelleil A."/>
            <person name="Alvarado L."/>
            <person name="Berlin A.M."/>
            <person name="Chapman S.B."/>
            <person name="Dewar J."/>
            <person name="Goldberg J."/>
            <person name="Griggs A."/>
            <person name="Gujja S."/>
            <person name="Hansen M."/>
            <person name="Howarth C."/>
            <person name="Imamovic A."/>
            <person name="Larimer J."/>
            <person name="McCowan C."/>
            <person name="Murphy C."/>
            <person name="Pearson M."/>
            <person name="Priest M."/>
            <person name="Roberts A."/>
            <person name="Saif S."/>
            <person name="Shea T."/>
            <person name="Sykes S."/>
            <person name="Wortman J."/>
            <person name="Nusbaum C."/>
            <person name="Birren B."/>
        </authorList>
    </citation>
    <scope>NUCLEOTIDE SEQUENCE</scope>
    <source>
        <strain evidence="13">CBS 10117</strain>
    </source>
</reference>
<protein>
    <recommendedName>
        <fullName evidence="15">Cytochrome P450</fullName>
    </recommendedName>
</protein>
<proteinExistence type="inferred from homology"/>
<dbReference type="SUPFAM" id="SSF48264">
    <property type="entry name" value="Cytochrome P450"/>
    <property type="match status" value="1"/>
</dbReference>
<dbReference type="GO" id="GO:0016705">
    <property type="term" value="F:oxidoreductase activity, acting on paired donors, with incorporation or reduction of molecular oxygen"/>
    <property type="evidence" value="ECO:0007669"/>
    <property type="project" value="InterPro"/>
</dbReference>
<evidence type="ECO:0000256" key="4">
    <source>
        <dbReference type="ARBA" id="ARBA00022617"/>
    </source>
</evidence>
<dbReference type="GO" id="GO:0005506">
    <property type="term" value="F:iron ion binding"/>
    <property type="evidence" value="ECO:0007669"/>
    <property type="project" value="InterPro"/>
</dbReference>
<evidence type="ECO:0000256" key="8">
    <source>
        <dbReference type="ARBA" id="ARBA00023033"/>
    </source>
</evidence>
<evidence type="ECO:0000313" key="13">
    <source>
        <dbReference type="EMBL" id="WWC61594.1"/>
    </source>
</evidence>
<evidence type="ECO:0008006" key="15">
    <source>
        <dbReference type="Google" id="ProtNLM"/>
    </source>
</evidence>
<keyword evidence="14" id="KW-1185">Reference proteome</keyword>
<comment type="pathway">
    <text evidence="2">Secondary metabolite biosynthesis.</text>
</comment>
<comment type="cofactor">
    <cofactor evidence="1 9">
        <name>heme</name>
        <dbReference type="ChEBI" id="CHEBI:30413"/>
    </cofactor>
</comment>
<dbReference type="PANTHER" id="PTHR24305:SF166">
    <property type="entry name" value="CYTOCHROME P450 12A4, MITOCHONDRIAL-RELATED"/>
    <property type="match status" value="1"/>
</dbReference>
<keyword evidence="6 10" id="KW-0560">Oxidoreductase</keyword>
<keyword evidence="7 9" id="KW-0408">Iron</keyword>
<dbReference type="InterPro" id="IPR036396">
    <property type="entry name" value="Cyt_P450_sf"/>
</dbReference>
<evidence type="ECO:0000313" key="14">
    <source>
        <dbReference type="Proteomes" id="UP000078595"/>
    </source>
</evidence>
<sequence length="580" mass="65881">MNWLKGDIPPISIPHTLQEALPHIYLLVGGGIALYLLSIVFTYIGVLRQVRGLPTRHGVFPAWEVGLRPRLPHIPYLFPVKDFYTKPEFDIYQNAGSDLLAFTVLALPSGPVYFIGSPSLAKHVCTKPTFGKASFEKRYENIRQFGSNIVSAYDGEEHRHHKNVIRGCFGEQIFEKVWEKMTGQVEIMLCEEGVKERGGVLGDIGHLMIKVTFAVIGEVGFSEKIPWRIEKSDGKGEMPFVESMEAMDESLLLQFLMPSWVLKVVPSLRRYGVARRDYLKHTHRLYQHRRNEIIEEDDLSSKPPKDILGALAHAQITAERASQQPGAKGTGKFGVGLTEEEVISDMFVFLVAGHETTGHTLAFILANLALYPDWQEGIYEEIKDVRGEEEPSYKNMNQLQLTLAFCLESLRQNDSARLIFKYAIEDSLVPYTTWDKNGNVVEKTHLMKKGSLIGLDLPACQKNPYHWKESNEFNPRRHLPRTSKNAEREGEVEGAGDIPYLGFSLGGRQCIGRRFAEVEMVSFVSRLLSQYKVKVKGEAEEQKEGQGEQWEESRKRMFDTAYEDLTLTPGKFDLILEKRE</sequence>
<keyword evidence="5 9" id="KW-0479">Metal-binding</keyword>
<evidence type="ECO:0000256" key="11">
    <source>
        <dbReference type="SAM" id="MobiDB-lite"/>
    </source>
</evidence>
<keyword evidence="12" id="KW-0812">Transmembrane</keyword>
<evidence type="ECO:0000256" key="10">
    <source>
        <dbReference type="RuleBase" id="RU000461"/>
    </source>
</evidence>
<evidence type="ECO:0000256" key="9">
    <source>
        <dbReference type="PIRSR" id="PIRSR602401-1"/>
    </source>
</evidence>
<dbReference type="InterPro" id="IPR001128">
    <property type="entry name" value="Cyt_P450"/>
</dbReference>
<dbReference type="InterPro" id="IPR017972">
    <property type="entry name" value="Cyt_P450_CS"/>
</dbReference>
<dbReference type="KEGG" id="kdj:28968543"/>
<evidence type="ECO:0000256" key="1">
    <source>
        <dbReference type="ARBA" id="ARBA00001971"/>
    </source>
</evidence>
<dbReference type="GO" id="GO:0004497">
    <property type="term" value="F:monooxygenase activity"/>
    <property type="evidence" value="ECO:0007669"/>
    <property type="project" value="UniProtKB-KW"/>
</dbReference>
<keyword evidence="8 10" id="KW-0503">Monooxygenase</keyword>
<evidence type="ECO:0000256" key="3">
    <source>
        <dbReference type="ARBA" id="ARBA00010617"/>
    </source>
</evidence>
<evidence type="ECO:0000256" key="5">
    <source>
        <dbReference type="ARBA" id="ARBA00022723"/>
    </source>
</evidence>
<keyword evidence="4 9" id="KW-0349">Heme</keyword>
<keyword evidence="12" id="KW-1133">Transmembrane helix</keyword>
<evidence type="ECO:0000256" key="6">
    <source>
        <dbReference type="ARBA" id="ARBA00023002"/>
    </source>
</evidence>
<organism evidence="13 14">
    <name type="scientific">Kwoniella dejecticola CBS 10117</name>
    <dbReference type="NCBI Taxonomy" id="1296121"/>
    <lineage>
        <taxon>Eukaryota</taxon>
        <taxon>Fungi</taxon>
        <taxon>Dikarya</taxon>
        <taxon>Basidiomycota</taxon>
        <taxon>Agaricomycotina</taxon>
        <taxon>Tremellomycetes</taxon>
        <taxon>Tremellales</taxon>
        <taxon>Cryptococcaceae</taxon>
        <taxon>Kwoniella</taxon>
    </lineage>
</organism>
<dbReference type="InterPro" id="IPR002401">
    <property type="entry name" value="Cyt_P450_E_grp-I"/>
</dbReference>
<reference evidence="13" key="2">
    <citation type="submission" date="2024-02" db="EMBL/GenBank/DDBJ databases">
        <title>Comparative genomics of Cryptococcus and Kwoniella reveals pathogenesis evolution and contrasting modes of karyotype evolution via chromosome fusion or intercentromeric recombination.</title>
        <authorList>
            <person name="Coelho M.A."/>
            <person name="David-Palma M."/>
            <person name="Shea T."/>
            <person name="Bowers K."/>
            <person name="McGinley-Smith S."/>
            <person name="Mohammad A.W."/>
            <person name="Gnirke A."/>
            <person name="Yurkov A.M."/>
            <person name="Nowrousian M."/>
            <person name="Sun S."/>
            <person name="Cuomo C.A."/>
            <person name="Heitman J."/>
        </authorList>
    </citation>
    <scope>NUCLEOTIDE SEQUENCE</scope>
    <source>
        <strain evidence="13">CBS 10117</strain>
    </source>
</reference>
<dbReference type="Proteomes" id="UP000078595">
    <property type="component" value="Chromosome 5"/>
</dbReference>
<dbReference type="Pfam" id="PF00067">
    <property type="entry name" value="p450"/>
    <property type="match status" value="1"/>
</dbReference>
<evidence type="ECO:0000256" key="12">
    <source>
        <dbReference type="SAM" id="Phobius"/>
    </source>
</evidence>
<evidence type="ECO:0000256" key="2">
    <source>
        <dbReference type="ARBA" id="ARBA00005179"/>
    </source>
</evidence>
<accession>A0AAJ8MH54</accession>